<dbReference type="SUPFAM" id="SSF50978">
    <property type="entry name" value="WD40 repeat-like"/>
    <property type="match status" value="1"/>
</dbReference>
<evidence type="ECO:0000313" key="7">
    <source>
        <dbReference type="RefSeq" id="XP_027110009.1"/>
    </source>
</evidence>
<keyword evidence="4" id="KW-0653">Protein transport</keyword>
<reference evidence="7" key="2">
    <citation type="submission" date="2025-08" db="UniProtKB">
        <authorList>
            <consortium name="RefSeq"/>
        </authorList>
    </citation>
    <scope>IDENTIFICATION</scope>
    <source>
        <tissue evidence="7">Leaves</tissue>
    </source>
</reference>
<comment type="subcellular location">
    <subcellularLocation>
        <location evidence="1">Endoplasmic reticulum</location>
    </subcellularLocation>
</comment>
<evidence type="ECO:0000313" key="6">
    <source>
        <dbReference type="Proteomes" id="UP001652660"/>
    </source>
</evidence>
<keyword evidence="2" id="KW-0813">Transport</keyword>
<reference evidence="6" key="1">
    <citation type="journal article" date="2025" name="Foods">
        <title>Unveiling the Microbial Signatures of Arabica Coffee Cherries: Insights into Ripeness Specific Diversity, Functional Traits, and Implications for Quality and Safety.</title>
        <authorList>
            <consortium name="RefSeq"/>
            <person name="Tenea G.N."/>
            <person name="Cifuentes V."/>
            <person name="Reyes P."/>
            <person name="Cevallos-Vallejos M."/>
        </authorList>
    </citation>
    <scope>NUCLEOTIDE SEQUENCE [LARGE SCALE GENOMIC DNA]</scope>
</reference>
<dbReference type="GO" id="GO:0006890">
    <property type="term" value="P:retrograde vesicle-mediated transport, Golgi to endoplasmic reticulum"/>
    <property type="evidence" value="ECO:0007669"/>
    <property type="project" value="InterPro"/>
</dbReference>
<dbReference type="RefSeq" id="XP_027110009.1">
    <property type="nucleotide sequence ID" value="XM_027254208.2"/>
</dbReference>
<dbReference type="PANTHER" id="PTHR15922:SF2">
    <property type="entry name" value="NBAS SUBUNIT OF NRZ TETHERING COMPLEX"/>
    <property type="match status" value="1"/>
</dbReference>
<dbReference type="GO" id="GO:0015031">
    <property type="term" value="P:protein transport"/>
    <property type="evidence" value="ECO:0007669"/>
    <property type="project" value="UniProtKB-KW"/>
</dbReference>
<sequence>MEIDATHNWNPSMGGGVREVLFEVRRHASGTYSNYPPTGQQVDDGRGRTLLSYFSLRGITQMKERWTEYRNPKKVGKHAALFISPHADRVAVAFRNQITFLQKDDDYQQPSGTFTSGNISAFTCGTWSEAHEVLGVFDDTNTLYFIKANGEEITRITGKHLKVSLPILCLILQDDNDVNKACLCTFSILTSDGSLHDLEISQDLSASMSAAPLARTGVMLKKQFPKNVFCMHHHPKLSLFATISSASGVAISNTSGHPGSPSLSLWQRSSSSDLELVVSIDFEGLYAEAKGVDQLISPKVLISPEGNFVGTLDARGCLLIFKFHQKQWSLSNLYNTKRHDLQMKNDLSGGGMDFLNDIVDFTWWSDDVLAVAKRDGTITMFDVPTGVKLLEKDPVYSMPIMETVEKLSGCLFLLESTSGQSYKSSEEKRTTDLRLIEQLECAKLQWNLFSLSERSVSEMYDLLIRKQDYQVALSFAHHHGLDKDELLKSQWMSSSQGVNEINKLLSTIKDHVFVLSECVDCVGPTEDAEKALLAYGLHLTENYRFSKSQEDESSQVWDFRMARLKLLLFRDRLETFLGINMGRFSAQEYNKFRNLPINDAAVALAETGKIGALNLLFKRHPFSLGPYILEVLAAIPETVPVQSYAQLLPGNSPPASIALREEDWVECDKMVSFINSLPEDHGSRVLIRTEPIVKRYMGFQWPSTADLSSWYKNRARDIDTLSGQLENCMCLVDFGYQKGISELQHFYEDISFLRQLIYSDENEGKRNFFLSLIAWEKLSDYEKFRLLLMGVTEEDVIGRLKNIAIPFMQKRDYHIAADSTNELTGSQCTMDNTADSFLVRWLKEISLENKLGICLIVFEEGCTDLENSYFFKDEAQVVDCALQCMYLCSSTDRWSTMSSILSKLQHLRGYGNEDLKTRLKVTEGHVEAGRILAIYQVPKPINYFREPHTDEKGVKQTLRLILSKFIRRQMGRSDNDWANMWRDLQCLQEKAFPFLDLEYMLIEFCRGLLKAGKFPLARNYLKSTGSVVLAADKAETLVIQAAREYFFSASSLDCPEIWKAKECLNILPSSRNARVEADIIDALTLKLPKLGVNVLPLQFRQMKDPLEIIKLAITSQDGAYLNVDELIEIAKLLGLSSHDEISSVQEAIAREAAVAGDLQLAFDLCRVLAKKGHGSVWDLCAALARGPALDNMDVNSRKHLLGFSLSHCDEESIGDLLNGWKDLDMMGQCETLMMLTGSEPPESAVQGTLAISYPLYSTQGSVDFGTCSGKVDNIGYGDQGHLDAVKDLLSLVAENLPFENGYQWESILRENGKILSFSALRLPWLLELSTKAETTKKHISGSVSGKQYISVRTQAVVTIISWLARNGFAPKDNLIISIAKSIMEPPVTEEEDIMGCSFLLNLVDGFSGVDIIEGFVKARESYNEIMSIMNVGLIYGLLHNRRGECEEPAQKRMLLLREFQQKHKSVASDERDELDKAQSAFWREWKLKLEDQKRVADHSRVLEQIIPGVETARFLSGDTSYRESVVFSFIESIKLEKKHVLEDVIKLAHTYGLDQTKVLLHYISSTFTSEAWTVDDIVADLSQFRNEVISSAAETITVITVSVYPLIDGHDKQRLAYIYGLLAECYLQLEELKEPLPTIGQSPMHLDAIHLARFSKVVSQECFRVSFIGGLNFKKIAGLTDLNWDCFNDEVFSHISEKNVEALADMVRNLIGLYGDSLPEGLLSWQYVYRHHVLNLLTTFETQFKTDSLSESPENFHCFLSELEQTYNAVLKYVKFIEYPGILDIMMRFVAVMVPFEKPSSKRFDSMWQECLLKLLNMWLKMMSDMQELKYLEHSDESFCSESLVTCLKVFINLILKGKVSPIEGWGTIISFSNSGVNGDAIVEIFNFCRAMLFSGCRFLAVAYVFTDALSQLSPGSALALSTGRCYINIQDLPHLYISLLEMILLDLDSGSLEKQKFHSFLSSLSKLEGNLEDLKCVRDSVWKKLAEVSDNLQLPSHSRVYILELMQCIRATDKELKVFSSELDTYVIPWEGWENVQSGCVNHEKTSDCGMSNVADTANRFTNTLVALKSSQMLSAISPSLEIAPEDLLTTESAVSCFVKVSESAKSESEIDTLIAMLGVWEELFMYGRKDSPKVDDIGNSWSNDDWDEGWESFLEESREKESKSNSTLLVHPLHVCWLEIVKKLIRLSRYEEFLRLADKYKGNTTQILLDEDDARCLSQIMLELNCFIALKIMLLLPYEAVQLQCLEAVEVKLKQTGIPDEFGKDYEFLLLLLSSGIIVPIITKSSYGATFSCLCYMFGNVSRQWQEAQLSSLKYMIASEDKSNLNLIFVFTRLLFPCFLAELVKADQQILAGFFVTKFMHTSASFSIVNVVDASLRRYFEKQLQLLDDDEASWEGINSSEPLLNTILSFRDRLGELIPSALSLLPAPG</sequence>
<organism evidence="6 7">
    <name type="scientific">Coffea arabica</name>
    <name type="common">Arabian coffee</name>
    <dbReference type="NCBI Taxonomy" id="13443"/>
    <lineage>
        <taxon>Eukaryota</taxon>
        <taxon>Viridiplantae</taxon>
        <taxon>Streptophyta</taxon>
        <taxon>Embryophyta</taxon>
        <taxon>Tracheophyta</taxon>
        <taxon>Spermatophyta</taxon>
        <taxon>Magnoliopsida</taxon>
        <taxon>eudicotyledons</taxon>
        <taxon>Gunneridae</taxon>
        <taxon>Pentapetalae</taxon>
        <taxon>asterids</taxon>
        <taxon>lamiids</taxon>
        <taxon>Gentianales</taxon>
        <taxon>Rubiaceae</taxon>
        <taxon>Ixoroideae</taxon>
        <taxon>Gardenieae complex</taxon>
        <taxon>Bertiereae - Coffeeae clade</taxon>
        <taxon>Coffeeae</taxon>
        <taxon>Coffea</taxon>
    </lineage>
</organism>
<dbReference type="OrthoDB" id="19988at2759"/>
<dbReference type="PANTHER" id="PTHR15922">
    <property type="entry name" value="NEUROBLASTOMA-AMPLIFIED SEQUENCE"/>
    <property type="match status" value="1"/>
</dbReference>
<dbReference type="Pfam" id="PF08314">
    <property type="entry name" value="Sec39"/>
    <property type="match status" value="2"/>
</dbReference>
<dbReference type="GO" id="GO:0000149">
    <property type="term" value="F:SNARE binding"/>
    <property type="evidence" value="ECO:0007669"/>
    <property type="project" value="TreeGrafter"/>
</dbReference>
<evidence type="ECO:0000256" key="4">
    <source>
        <dbReference type="ARBA" id="ARBA00022927"/>
    </source>
</evidence>
<evidence type="ECO:0000259" key="5">
    <source>
        <dbReference type="Pfam" id="PF08314"/>
    </source>
</evidence>
<evidence type="ECO:0000256" key="3">
    <source>
        <dbReference type="ARBA" id="ARBA00022824"/>
    </source>
</evidence>
<proteinExistence type="predicted"/>
<dbReference type="InterPro" id="IPR036322">
    <property type="entry name" value="WD40_repeat_dom_sf"/>
</dbReference>
<dbReference type="GO" id="GO:0070939">
    <property type="term" value="C:Dsl1/NZR complex"/>
    <property type="evidence" value="ECO:0007669"/>
    <property type="project" value="TreeGrafter"/>
</dbReference>
<gene>
    <name evidence="7" type="primary">LOC113729894</name>
</gene>
<dbReference type="GeneID" id="113729894"/>
<feature type="domain" description="Sec39" evidence="5">
    <location>
        <begin position="601"/>
        <end position="911"/>
    </location>
</feature>
<accession>A0A6P6W3H2</accession>
<dbReference type="InterPro" id="IPR013244">
    <property type="entry name" value="Sec39_domain"/>
</dbReference>
<evidence type="ECO:0000256" key="1">
    <source>
        <dbReference type="ARBA" id="ARBA00004240"/>
    </source>
</evidence>
<evidence type="ECO:0000256" key="2">
    <source>
        <dbReference type="ARBA" id="ARBA00022448"/>
    </source>
</evidence>
<dbReference type="Proteomes" id="UP001652660">
    <property type="component" value="Chromosome 2e"/>
</dbReference>
<feature type="domain" description="Sec39" evidence="5">
    <location>
        <begin position="948"/>
        <end position="1136"/>
    </location>
</feature>
<keyword evidence="3" id="KW-0256">Endoplasmic reticulum</keyword>
<name>A0A6P6W3H2_COFAR</name>
<keyword evidence="6" id="KW-1185">Reference proteome</keyword>
<protein>
    <submittedName>
        <fullName evidence="7">MAG2-interacting protein 2</fullName>
    </submittedName>
</protein>